<dbReference type="Pfam" id="PF05648">
    <property type="entry name" value="PEX11"/>
    <property type="match status" value="1"/>
</dbReference>
<dbReference type="EMBL" id="JANBUO010000841">
    <property type="protein sequence ID" value="KAJ2801268.1"/>
    <property type="molecule type" value="Genomic_DNA"/>
</dbReference>
<evidence type="ECO:0000256" key="1">
    <source>
        <dbReference type="ARBA" id="ARBA00022593"/>
    </source>
</evidence>
<dbReference type="GO" id="GO:0016559">
    <property type="term" value="P:peroxisome fission"/>
    <property type="evidence" value="ECO:0007669"/>
    <property type="project" value="InterPro"/>
</dbReference>
<dbReference type="Proteomes" id="UP001140094">
    <property type="component" value="Unassembled WGS sequence"/>
</dbReference>
<reference evidence="6" key="1">
    <citation type="submission" date="2022-07" db="EMBL/GenBank/DDBJ databases">
        <title>Phylogenomic reconstructions and comparative analyses of Kickxellomycotina fungi.</title>
        <authorList>
            <person name="Reynolds N.K."/>
            <person name="Stajich J.E."/>
            <person name="Barry K."/>
            <person name="Grigoriev I.V."/>
            <person name="Crous P."/>
            <person name="Smith M.E."/>
        </authorList>
    </citation>
    <scope>NUCLEOTIDE SEQUENCE</scope>
    <source>
        <strain evidence="6">NRRL 1565</strain>
    </source>
</reference>
<keyword evidence="7" id="KW-1185">Reference proteome</keyword>
<gene>
    <name evidence="6" type="primary">PEX11</name>
    <name evidence="6" type="ORF">H4R20_003741</name>
</gene>
<sequence>MYLVSRRVSQLGKTPSRLEWIATLTRIQQTLSTTRKVMRSGKFVAFFQQAVRTLAGAGGDEVVRVLGAAHKLGMFVFMAADTLGLLGTTLALVRLRNPTRVARIGQRGWMYALIAQLLSALYQLRGLALRNADLQRVRRHVGKTGDVMGERECAMEEQAIRTQRTGLTRQLTASVLDLAIPIKGLGILPLNEGLVALAGSITSLMGVQDVLGKAAG</sequence>
<keyword evidence="5" id="KW-0812">Transmembrane</keyword>
<comment type="caution">
    <text evidence="6">The sequence shown here is derived from an EMBL/GenBank/DDBJ whole genome shotgun (WGS) entry which is preliminary data.</text>
</comment>
<accession>A0A9W8HXI8</accession>
<organism evidence="6 7">
    <name type="scientific">Coemansia guatemalensis</name>
    <dbReference type="NCBI Taxonomy" id="2761395"/>
    <lineage>
        <taxon>Eukaryota</taxon>
        <taxon>Fungi</taxon>
        <taxon>Fungi incertae sedis</taxon>
        <taxon>Zoopagomycota</taxon>
        <taxon>Kickxellomycotina</taxon>
        <taxon>Kickxellomycetes</taxon>
        <taxon>Kickxellales</taxon>
        <taxon>Kickxellaceae</taxon>
        <taxon>Coemansia</taxon>
    </lineage>
</organism>
<evidence type="ECO:0000313" key="7">
    <source>
        <dbReference type="Proteomes" id="UP001140094"/>
    </source>
</evidence>
<protein>
    <submittedName>
        <fullName evidence="6">Peroxisomal membrane protein PMP27</fullName>
    </submittedName>
</protein>
<dbReference type="GO" id="GO:0005778">
    <property type="term" value="C:peroxisomal membrane"/>
    <property type="evidence" value="ECO:0007669"/>
    <property type="project" value="UniProtKB-SubCell"/>
</dbReference>
<proteinExistence type="predicted"/>
<feature type="transmembrane region" description="Helical" evidence="5">
    <location>
        <begin position="72"/>
        <end position="93"/>
    </location>
</feature>
<evidence type="ECO:0000256" key="2">
    <source>
        <dbReference type="ARBA" id="ARBA00023136"/>
    </source>
</evidence>
<name>A0A9W8HXI8_9FUNG</name>
<comment type="subcellular location">
    <subcellularLocation>
        <location evidence="4">Peroxisome membrane</location>
    </subcellularLocation>
</comment>
<evidence type="ECO:0000256" key="5">
    <source>
        <dbReference type="SAM" id="Phobius"/>
    </source>
</evidence>
<keyword evidence="5" id="KW-1133">Transmembrane helix</keyword>
<dbReference type="OrthoDB" id="411017at2759"/>
<evidence type="ECO:0000256" key="4">
    <source>
        <dbReference type="ARBA" id="ARBA00046271"/>
    </source>
</evidence>
<evidence type="ECO:0000313" key="6">
    <source>
        <dbReference type="EMBL" id="KAJ2801268.1"/>
    </source>
</evidence>
<feature type="transmembrane region" description="Helical" evidence="5">
    <location>
        <begin position="108"/>
        <end position="129"/>
    </location>
</feature>
<evidence type="ECO:0000256" key="3">
    <source>
        <dbReference type="ARBA" id="ARBA00023140"/>
    </source>
</evidence>
<dbReference type="InterPro" id="IPR008733">
    <property type="entry name" value="PEX11"/>
</dbReference>
<keyword evidence="3" id="KW-0576">Peroxisome</keyword>
<dbReference type="AlphaFoldDB" id="A0A9W8HXI8"/>
<dbReference type="PANTHER" id="PTHR12652:SF50">
    <property type="entry name" value="PEROXIN 11"/>
    <property type="match status" value="1"/>
</dbReference>
<keyword evidence="2 5" id="KW-0472">Membrane</keyword>
<dbReference type="PANTHER" id="PTHR12652">
    <property type="entry name" value="PEROXISOMAL BIOGENESIS FACTOR 11"/>
    <property type="match status" value="1"/>
</dbReference>
<keyword evidence="1" id="KW-0962">Peroxisome biogenesis</keyword>